<evidence type="ECO:0000256" key="2">
    <source>
        <dbReference type="ARBA" id="ARBA00023043"/>
    </source>
</evidence>
<dbReference type="PROSITE" id="PS50088">
    <property type="entry name" value="ANK_REPEAT"/>
    <property type="match status" value="1"/>
</dbReference>
<dbReference type="Pfam" id="PF12796">
    <property type="entry name" value="Ank_2"/>
    <property type="match status" value="1"/>
</dbReference>
<keyword evidence="5" id="KW-1185">Reference proteome</keyword>
<comment type="caution">
    <text evidence="4">The sequence shown here is derived from an EMBL/GenBank/DDBJ whole genome shotgun (WGS) entry which is preliminary data.</text>
</comment>
<dbReference type="SUPFAM" id="SSF48403">
    <property type="entry name" value="Ankyrin repeat"/>
    <property type="match status" value="1"/>
</dbReference>
<dbReference type="InterPro" id="IPR051631">
    <property type="entry name" value="Ankyrin-KH/SAM_domain"/>
</dbReference>
<dbReference type="InterPro" id="IPR036770">
    <property type="entry name" value="Ankyrin_rpt-contain_sf"/>
</dbReference>
<organism evidence="4 5">
    <name type="scientific">Penicillium cf. griseofulvum</name>
    <dbReference type="NCBI Taxonomy" id="2972120"/>
    <lineage>
        <taxon>Eukaryota</taxon>
        <taxon>Fungi</taxon>
        <taxon>Dikarya</taxon>
        <taxon>Ascomycota</taxon>
        <taxon>Pezizomycotina</taxon>
        <taxon>Eurotiomycetes</taxon>
        <taxon>Eurotiomycetidae</taxon>
        <taxon>Eurotiales</taxon>
        <taxon>Aspergillaceae</taxon>
        <taxon>Penicillium</taxon>
    </lineage>
</organism>
<evidence type="ECO:0000256" key="1">
    <source>
        <dbReference type="ARBA" id="ARBA00022737"/>
    </source>
</evidence>
<keyword evidence="2 3" id="KW-0040">ANK repeat</keyword>
<dbReference type="OrthoDB" id="4772757at2759"/>
<dbReference type="Gene3D" id="1.25.40.20">
    <property type="entry name" value="Ankyrin repeat-containing domain"/>
    <property type="match status" value="1"/>
</dbReference>
<evidence type="ECO:0000313" key="5">
    <source>
        <dbReference type="Proteomes" id="UP001150879"/>
    </source>
</evidence>
<reference evidence="4" key="1">
    <citation type="submission" date="2022-11" db="EMBL/GenBank/DDBJ databases">
        <authorList>
            <person name="Petersen C."/>
        </authorList>
    </citation>
    <scope>NUCLEOTIDE SEQUENCE</scope>
    <source>
        <strain evidence="4">IBT 16849</strain>
    </source>
</reference>
<dbReference type="InterPro" id="IPR002110">
    <property type="entry name" value="Ankyrin_rpt"/>
</dbReference>
<dbReference type="PANTHER" id="PTHR23206">
    <property type="entry name" value="MASK PROTEIN"/>
    <property type="match status" value="1"/>
</dbReference>
<evidence type="ECO:0000256" key="3">
    <source>
        <dbReference type="PROSITE-ProRule" id="PRU00023"/>
    </source>
</evidence>
<dbReference type="AlphaFoldDB" id="A0A9W9ITY7"/>
<evidence type="ECO:0000313" key="4">
    <source>
        <dbReference type="EMBL" id="KAJ5185024.1"/>
    </source>
</evidence>
<dbReference type="Proteomes" id="UP001150879">
    <property type="component" value="Unassembled WGS sequence"/>
</dbReference>
<accession>A0A9W9ITY7</accession>
<reference evidence="4" key="2">
    <citation type="journal article" date="2023" name="IMA Fungus">
        <title>Comparative genomic study of the Penicillium genus elucidates a diverse pangenome and 15 lateral gene transfer events.</title>
        <authorList>
            <person name="Petersen C."/>
            <person name="Sorensen T."/>
            <person name="Nielsen M.R."/>
            <person name="Sondergaard T.E."/>
            <person name="Sorensen J.L."/>
            <person name="Fitzpatrick D.A."/>
            <person name="Frisvad J.C."/>
            <person name="Nielsen K.L."/>
        </authorList>
    </citation>
    <scope>NUCLEOTIDE SEQUENCE</scope>
    <source>
        <strain evidence="4">IBT 16849</strain>
    </source>
</reference>
<dbReference type="PANTHER" id="PTHR23206:SF8">
    <property type="entry name" value="ANKYRIN REPEAT AND KH DOMAIN-CONTAINING 1"/>
    <property type="match status" value="1"/>
</dbReference>
<gene>
    <name evidence="4" type="ORF">N7472_009864</name>
</gene>
<keyword evidence="1" id="KW-0677">Repeat</keyword>
<feature type="repeat" description="ANK" evidence="3">
    <location>
        <begin position="71"/>
        <end position="100"/>
    </location>
</feature>
<sequence>MARQSPSLLARVTSRGYTSILELLVDHHTPANDDSHEFIGSALIAACTRGHTNSALVLLKSSAQVNFSQGSEGSALQTATLNGHEQLVTILVANEADVNT</sequence>
<dbReference type="EMBL" id="JAPQKP010000006">
    <property type="protein sequence ID" value="KAJ5185024.1"/>
    <property type="molecule type" value="Genomic_DNA"/>
</dbReference>
<protein>
    <submittedName>
        <fullName evidence="4">Uncharacterized protein</fullName>
    </submittedName>
</protein>
<name>A0A9W9ITY7_9EURO</name>
<proteinExistence type="predicted"/>
<dbReference type="PROSITE" id="PS50297">
    <property type="entry name" value="ANK_REP_REGION"/>
    <property type="match status" value="1"/>
</dbReference>